<proteinExistence type="predicted"/>
<feature type="region of interest" description="Disordered" evidence="1">
    <location>
        <begin position="592"/>
        <end position="612"/>
    </location>
</feature>
<evidence type="ECO:0000256" key="1">
    <source>
        <dbReference type="SAM" id="MobiDB-lite"/>
    </source>
</evidence>
<gene>
    <name evidence="2" type="ORF">BCR38DRAFT_408045</name>
</gene>
<dbReference type="Proteomes" id="UP000193689">
    <property type="component" value="Unassembled WGS sequence"/>
</dbReference>
<feature type="compositionally biased region" description="Basic and acidic residues" evidence="1">
    <location>
        <begin position="242"/>
        <end position="251"/>
    </location>
</feature>
<organism evidence="2 3">
    <name type="scientific">Pseudomassariella vexata</name>
    <dbReference type="NCBI Taxonomy" id="1141098"/>
    <lineage>
        <taxon>Eukaryota</taxon>
        <taxon>Fungi</taxon>
        <taxon>Dikarya</taxon>
        <taxon>Ascomycota</taxon>
        <taxon>Pezizomycotina</taxon>
        <taxon>Sordariomycetes</taxon>
        <taxon>Xylariomycetidae</taxon>
        <taxon>Amphisphaeriales</taxon>
        <taxon>Pseudomassariaceae</taxon>
        <taxon>Pseudomassariella</taxon>
    </lineage>
</organism>
<feature type="compositionally biased region" description="Gly residues" evidence="1">
    <location>
        <begin position="105"/>
        <end position="115"/>
    </location>
</feature>
<feature type="compositionally biased region" description="Basic residues" evidence="1">
    <location>
        <begin position="355"/>
        <end position="370"/>
    </location>
</feature>
<feature type="compositionally biased region" description="Polar residues" evidence="1">
    <location>
        <begin position="390"/>
        <end position="410"/>
    </location>
</feature>
<feature type="compositionally biased region" description="Polar residues" evidence="1">
    <location>
        <begin position="472"/>
        <end position="481"/>
    </location>
</feature>
<dbReference type="RefSeq" id="XP_040717036.1">
    <property type="nucleotide sequence ID" value="XM_040858226.1"/>
</dbReference>
<dbReference type="AlphaFoldDB" id="A0A1Y2E3H3"/>
<evidence type="ECO:0000313" key="2">
    <source>
        <dbReference type="EMBL" id="ORY66072.1"/>
    </source>
</evidence>
<feature type="region of interest" description="Disordered" evidence="1">
    <location>
        <begin position="213"/>
        <end position="254"/>
    </location>
</feature>
<dbReference type="InParanoid" id="A0A1Y2E3H3"/>
<evidence type="ECO:0000313" key="3">
    <source>
        <dbReference type="Proteomes" id="UP000193689"/>
    </source>
</evidence>
<feature type="compositionally biased region" description="Polar residues" evidence="1">
    <location>
        <begin position="432"/>
        <end position="446"/>
    </location>
</feature>
<feature type="compositionally biased region" description="Low complexity" evidence="1">
    <location>
        <begin position="218"/>
        <end position="230"/>
    </location>
</feature>
<accession>A0A1Y2E3H3</accession>
<keyword evidence="3" id="KW-1185">Reference proteome</keyword>
<dbReference type="GeneID" id="63774438"/>
<feature type="region of interest" description="Disordered" evidence="1">
    <location>
        <begin position="1"/>
        <end position="28"/>
    </location>
</feature>
<dbReference type="OrthoDB" id="5428259at2759"/>
<feature type="region of interest" description="Disordered" evidence="1">
    <location>
        <begin position="334"/>
        <end position="507"/>
    </location>
</feature>
<dbReference type="EMBL" id="MCFJ01000005">
    <property type="protein sequence ID" value="ORY66072.1"/>
    <property type="molecule type" value="Genomic_DNA"/>
</dbReference>
<sequence>MDSSVPDAGAHQRMNKNGTKKITRPTIQIGSGAPSIPLVCYLCPKNSRFSDLSHLLTHMASKGHLQNKFNLELLQDSDDKAQKALKDFISWWARGNKSKPTAGRGHSGNGRGGSMVSGKKTGTSSGNTHEAEDDLSSVTGYTPSDQNANLFGWHTAAHTNQGIANGPFHQMIINHQSTGIPNSSAFPNLISFGTQAASLHDSATTLSTPASAFNQYPGSAGDDSDNGASSKYQFSEDEDEEASSRSERTDDTVDTATAAAMDVPDEEVHNAKFRKDDWLAGQNVFDSASQDERRRRNQRKDPAVLERIKRASEAITQDELVLDLQLVYQRSRNVYDNPSIDGSNDEDDAHDSRPQRTRRATANRAKRRKTIANPKDGAEEESGNGFGMTGSRNSSRATSVTAMVNSTRVTRASVRGSRGSDRASHMPIQAAGRSTRSLRGTRQHQPQPELPTHSHGDNSGGEYDVSEDSETSDSGRIQSPSGKRRQTMLPGLALRPGNPNLSLISPTPVFKRQPSRLFGGKENMHLAFHPQSSSTSNPYLSSHNPMADSSYNPLCIRRREDIGYRMYSSLDDDAKQPSTTGFQPINGPKDYNSLHMGDGYRPGQHPNAGYDI</sequence>
<comment type="caution">
    <text evidence="2">The sequence shown here is derived from an EMBL/GenBank/DDBJ whole genome shotgun (WGS) entry which is preliminary data.</text>
</comment>
<feature type="region of interest" description="Disordered" evidence="1">
    <location>
        <begin position="96"/>
        <end position="141"/>
    </location>
</feature>
<reference evidence="2 3" key="1">
    <citation type="submission" date="2016-07" db="EMBL/GenBank/DDBJ databases">
        <title>Pervasive Adenine N6-methylation of Active Genes in Fungi.</title>
        <authorList>
            <consortium name="DOE Joint Genome Institute"/>
            <person name="Mondo S.J."/>
            <person name="Dannebaum R.O."/>
            <person name="Kuo R.C."/>
            <person name="Labutti K."/>
            <person name="Haridas S."/>
            <person name="Kuo A."/>
            <person name="Salamov A."/>
            <person name="Ahrendt S.R."/>
            <person name="Lipzen A."/>
            <person name="Sullivan W."/>
            <person name="Andreopoulos W.B."/>
            <person name="Clum A."/>
            <person name="Lindquist E."/>
            <person name="Daum C."/>
            <person name="Ramamoorthy G.K."/>
            <person name="Gryganskyi A."/>
            <person name="Culley D."/>
            <person name="Magnuson J.K."/>
            <person name="James T.Y."/>
            <person name="O'Malley M.A."/>
            <person name="Stajich J.E."/>
            <person name="Spatafora J.W."/>
            <person name="Visel A."/>
            <person name="Grigoriev I.V."/>
        </authorList>
    </citation>
    <scope>NUCLEOTIDE SEQUENCE [LARGE SCALE GENOMIC DNA]</scope>
    <source>
        <strain evidence="2 3">CBS 129021</strain>
    </source>
</reference>
<name>A0A1Y2E3H3_9PEZI</name>
<dbReference type="STRING" id="1141098.A0A1Y2E3H3"/>
<protein>
    <submittedName>
        <fullName evidence="2">Uncharacterized protein</fullName>
    </submittedName>
</protein>